<organism evidence="1 2">
    <name type="scientific">Tenacibaculum mesophilum</name>
    <dbReference type="NCBI Taxonomy" id="104268"/>
    <lineage>
        <taxon>Bacteria</taxon>
        <taxon>Pseudomonadati</taxon>
        <taxon>Bacteroidota</taxon>
        <taxon>Flavobacteriia</taxon>
        <taxon>Flavobacteriales</taxon>
        <taxon>Flavobacteriaceae</taxon>
        <taxon>Tenacibaculum</taxon>
    </lineage>
</organism>
<dbReference type="AlphaFoldDB" id="A0AAE9SI68"/>
<evidence type="ECO:0000313" key="2">
    <source>
        <dbReference type="Proteomes" id="UP001056837"/>
    </source>
</evidence>
<gene>
    <name evidence="1" type="ORF">HER15_14285</name>
</gene>
<protein>
    <submittedName>
        <fullName evidence="1">Uncharacterized protein</fullName>
    </submittedName>
</protein>
<name>A0AAE9SI68_9FLAO</name>
<dbReference type="RefSeq" id="WP_253679839.1">
    <property type="nucleotide sequence ID" value="NZ_CP050861.1"/>
</dbReference>
<dbReference type="Proteomes" id="UP001056837">
    <property type="component" value="Chromosome"/>
</dbReference>
<evidence type="ECO:0000313" key="1">
    <source>
        <dbReference type="EMBL" id="UTD16574.1"/>
    </source>
</evidence>
<dbReference type="EMBL" id="CP050861">
    <property type="protein sequence ID" value="UTD16574.1"/>
    <property type="molecule type" value="Genomic_DNA"/>
</dbReference>
<proteinExistence type="predicted"/>
<accession>A0AAE9SI68</accession>
<reference evidence="1" key="1">
    <citation type="submission" date="2020-04" db="EMBL/GenBank/DDBJ databases">
        <title>Tenacibaculum mesophilum bac2.</title>
        <authorList>
            <person name="Li M."/>
        </authorList>
    </citation>
    <scope>NUCLEOTIDE SEQUENCE</scope>
    <source>
        <strain evidence="1">Bac2</strain>
    </source>
</reference>
<sequence>MKIPEILFEDIIIESKYNLFKLIFISHDLGFTFDNFEDDVNGDVSINVNEVIFSKDNIYFENTEQEYVASEEISEIRTYNFLKDYFSPAVKNICKNYIKYLHDYIKENAIYGNEAKVDFYNLCIFNLKKIFIKTSEITFLSELERDLIVEQIAECQDYVVSLKLNIENKEKIPFTLNNRQLTALFYLLRNHNVIDRKLTNPELGELMQNHLYYSSEKPLVRASKYLYGLDKDINKKTLDKLKDVFRDIFFKK</sequence>